<evidence type="ECO:0000313" key="2">
    <source>
        <dbReference type="Proteomes" id="UP001163321"/>
    </source>
</evidence>
<reference evidence="1 2" key="1">
    <citation type="journal article" date="2022" name="bioRxiv">
        <title>The genome of the oomycete Peronosclerospora sorghi, a cosmopolitan pathogen of maize and sorghum, is inflated with dispersed pseudogenes.</title>
        <authorList>
            <person name="Fletcher K."/>
            <person name="Martin F."/>
            <person name="Isakeit T."/>
            <person name="Cavanaugh K."/>
            <person name="Magill C."/>
            <person name="Michelmore R."/>
        </authorList>
    </citation>
    <scope>NUCLEOTIDE SEQUENCE [LARGE SCALE GENOMIC DNA]</scope>
    <source>
        <strain evidence="1">P6</strain>
    </source>
</reference>
<sequence length="98" mass="10408">MAYGISMALTKYVTFQCMVASSVNAAYRTKSLVFGDIQLHDGGTFQQLKKLGATLASNNATGYTECAGARAVRGHDACSGGHTGYFRDPSTQQGCTSW</sequence>
<proteinExistence type="predicted"/>
<dbReference type="EMBL" id="CM047584">
    <property type="protein sequence ID" value="KAI9911491.1"/>
    <property type="molecule type" value="Genomic_DNA"/>
</dbReference>
<accession>A0ACC0W0H8</accession>
<gene>
    <name evidence="1" type="ORF">PsorP6_009740</name>
</gene>
<protein>
    <submittedName>
        <fullName evidence="1">Uncharacterized protein</fullName>
    </submittedName>
</protein>
<keyword evidence="2" id="KW-1185">Reference proteome</keyword>
<organism evidence="1 2">
    <name type="scientific">Peronosclerospora sorghi</name>
    <dbReference type="NCBI Taxonomy" id="230839"/>
    <lineage>
        <taxon>Eukaryota</taxon>
        <taxon>Sar</taxon>
        <taxon>Stramenopiles</taxon>
        <taxon>Oomycota</taxon>
        <taxon>Peronosporomycetes</taxon>
        <taxon>Peronosporales</taxon>
        <taxon>Peronosporaceae</taxon>
        <taxon>Peronosclerospora</taxon>
    </lineage>
</organism>
<evidence type="ECO:0000313" key="1">
    <source>
        <dbReference type="EMBL" id="KAI9911491.1"/>
    </source>
</evidence>
<comment type="caution">
    <text evidence="1">The sequence shown here is derived from an EMBL/GenBank/DDBJ whole genome shotgun (WGS) entry which is preliminary data.</text>
</comment>
<name>A0ACC0W0H8_9STRA</name>
<dbReference type="Proteomes" id="UP001163321">
    <property type="component" value="Chromosome 5"/>
</dbReference>